<comment type="caution">
    <text evidence="2">The sequence shown here is derived from an EMBL/GenBank/DDBJ whole genome shotgun (WGS) entry which is preliminary data.</text>
</comment>
<feature type="compositionally biased region" description="Polar residues" evidence="1">
    <location>
        <begin position="1"/>
        <end position="15"/>
    </location>
</feature>
<evidence type="ECO:0000256" key="1">
    <source>
        <dbReference type="SAM" id="MobiDB-lite"/>
    </source>
</evidence>
<reference evidence="2 3" key="1">
    <citation type="submission" date="2020-07" db="EMBL/GenBank/DDBJ databases">
        <title>MOT database genomes.</title>
        <authorList>
            <person name="Joseph S."/>
            <person name="Aduse-Opoku J."/>
            <person name="Hashim A."/>
            <person name="Wade W."/>
            <person name="Curtis M."/>
        </authorList>
    </citation>
    <scope>NUCLEOTIDE SEQUENCE [LARGE SCALE GENOMIC DNA]</scope>
    <source>
        <strain evidence="2 3">DSM 100099</strain>
    </source>
</reference>
<dbReference type="Proteomes" id="UP000561011">
    <property type="component" value="Unassembled WGS sequence"/>
</dbReference>
<name>A0A853ENI7_9MICO</name>
<organism evidence="2 3">
    <name type="scientific">Sanguibacter inulinus</name>
    <dbReference type="NCBI Taxonomy" id="60922"/>
    <lineage>
        <taxon>Bacteria</taxon>
        <taxon>Bacillati</taxon>
        <taxon>Actinomycetota</taxon>
        <taxon>Actinomycetes</taxon>
        <taxon>Micrococcales</taxon>
        <taxon>Sanguibacteraceae</taxon>
        <taxon>Sanguibacter</taxon>
    </lineage>
</organism>
<dbReference type="RefSeq" id="WP_179912035.1">
    <property type="nucleotide sequence ID" value="NZ_JACBYE010000001.1"/>
</dbReference>
<keyword evidence="3" id="KW-1185">Reference proteome</keyword>
<accession>A0A853ENI7</accession>
<evidence type="ECO:0000313" key="2">
    <source>
        <dbReference type="EMBL" id="NYS92046.1"/>
    </source>
</evidence>
<dbReference type="AlphaFoldDB" id="A0A853ENI7"/>
<protein>
    <submittedName>
        <fullName evidence="2">Uncharacterized protein</fullName>
    </submittedName>
</protein>
<feature type="region of interest" description="Disordered" evidence="1">
    <location>
        <begin position="1"/>
        <end position="23"/>
    </location>
</feature>
<proteinExistence type="predicted"/>
<dbReference type="EMBL" id="JACBYE010000001">
    <property type="protein sequence ID" value="NYS92046.1"/>
    <property type="molecule type" value="Genomic_DNA"/>
</dbReference>
<evidence type="ECO:0000313" key="3">
    <source>
        <dbReference type="Proteomes" id="UP000561011"/>
    </source>
</evidence>
<sequence>MTHSTQPDDSTQDTQADGRASGGARWTSLRVRLVADDSLIRAEVGPADLSYDEAHALVQAELDVLPGAEVLAEQWRDVAVGEAVYTPTSEGMALWALVEHDGDPVPAADVWLEEYAERIRATGMPVQVARVVEAPEEL</sequence>
<gene>
    <name evidence="2" type="ORF">HZZ10_00630</name>
</gene>